<accession>A0A437M306</accession>
<name>A0A437M306_9PROT</name>
<evidence type="ECO:0000256" key="2">
    <source>
        <dbReference type="ARBA" id="ARBA00029447"/>
    </source>
</evidence>
<dbReference type="InterPro" id="IPR013655">
    <property type="entry name" value="PAS_fold_3"/>
</dbReference>
<sequence>MMDWLPGGLPARTMRAFDQTLAIIRFDPAGNILAANTQFLAATGYGAEEIIGRHHGLFMDAEEREAPAYRAFWEDLRAGKPQFGRFRRQAKGGREIWIDGSYIPMPDRSGRTAMVVKIARDVTEDMTHHMDMVGKIDAIKRSQAMIEFTLDGTILTANENFLSVMGYSLAEVRGKHHSMFVDSGYAASDDYRRFWSLLRNGEFQQGQFKRRNKAGQVVWIGATYNPVYDIKGRPWKVVKIAIDLSAKKEEADALADDFENSVKRLVGGVAGSAAGMQGTAQTLATTARDAEQQSSTASAATEQLAASVNEISRQLNESTRVVAAAVEQTESTERLVGELVKASGKIGEVTRIIAEIAGQTNLLALNATIEAARAGEQGKGFAVVASEVKQLASQTARATSEIEAQVQDIQQCSQHAAGVMTGITKVIAELSDINTSIAGAVTQQSAATREVAANIAQLLGAVRTTETGSGSVLGVAQALSGQADELEERVERFLGKVRAM</sequence>
<dbReference type="GO" id="GO:0007165">
    <property type="term" value="P:signal transduction"/>
    <property type="evidence" value="ECO:0007669"/>
    <property type="project" value="UniProtKB-KW"/>
</dbReference>
<dbReference type="GO" id="GO:0006935">
    <property type="term" value="P:chemotaxis"/>
    <property type="evidence" value="ECO:0007669"/>
    <property type="project" value="InterPro"/>
</dbReference>
<dbReference type="Gene3D" id="1.10.287.950">
    <property type="entry name" value="Methyl-accepting chemotaxis protein"/>
    <property type="match status" value="1"/>
</dbReference>
<dbReference type="GO" id="GO:0016020">
    <property type="term" value="C:membrane"/>
    <property type="evidence" value="ECO:0007669"/>
    <property type="project" value="InterPro"/>
</dbReference>
<dbReference type="AlphaFoldDB" id="A0A437M306"/>
<dbReference type="PANTHER" id="PTHR32089:SF112">
    <property type="entry name" value="LYSOZYME-LIKE PROTEIN-RELATED"/>
    <property type="match status" value="1"/>
</dbReference>
<dbReference type="SMART" id="SM00091">
    <property type="entry name" value="PAS"/>
    <property type="match status" value="2"/>
</dbReference>
<dbReference type="Proteomes" id="UP000282957">
    <property type="component" value="Unassembled WGS sequence"/>
</dbReference>
<comment type="caution">
    <text evidence="7">The sequence shown here is derived from an EMBL/GenBank/DDBJ whole genome shotgun (WGS) entry which is preliminary data.</text>
</comment>
<dbReference type="PROSITE" id="PS50112">
    <property type="entry name" value="PAS"/>
    <property type="match status" value="1"/>
</dbReference>
<organism evidence="7 8">
    <name type="scientific">Rhodovarius crocodyli</name>
    <dbReference type="NCBI Taxonomy" id="1979269"/>
    <lineage>
        <taxon>Bacteria</taxon>
        <taxon>Pseudomonadati</taxon>
        <taxon>Pseudomonadota</taxon>
        <taxon>Alphaproteobacteria</taxon>
        <taxon>Acetobacterales</taxon>
        <taxon>Roseomonadaceae</taxon>
        <taxon>Rhodovarius</taxon>
    </lineage>
</organism>
<dbReference type="Pfam" id="PF13426">
    <property type="entry name" value="PAS_9"/>
    <property type="match status" value="1"/>
</dbReference>
<dbReference type="InterPro" id="IPR000700">
    <property type="entry name" value="PAS-assoc_C"/>
</dbReference>
<keyword evidence="1 3" id="KW-0807">Transducer</keyword>
<comment type="similarity">
    <text evidence="2">Belongs to the methyl-accepting chemotaxis (MCP) protein family.</text>
</comment>
<evidence type="ECO:0000259" key="6">
    <source>
        <dbReference type="PROSITE" id="PS50113"/>
    </source>
</evidence>
<dbReference type="PANTHER" id="PTHR32089">
    <property type="entry name" value="METHYL-ACCEPTING CHEMOTAXIS PROTEIN MCPB"/>
    <property type="match status" value="1"/>
</dbReference>
<reference evidence="7 8" key="1">
    <citation type="submission" date="2019-01" db="EMBL/GenBank/DDBJ databases">
        <authorList>
            <person name="Chen W.-M."/>
        </authorList>
    </citation>
    <scope>NUCLEOTIDE SEQUENCE [LARGE SCALE GENOMIC DNA]</scope>
    <source>
        <strain evidence="7 8">CCP-6</strain>
    </source>
</reference>
<keyword evidence="8" id="KW-1185">Reference proteome</keyword>
<evidence type="ECO:0000256" key="1">
    <source>
        <dbReference type="ARBA" id="ARBA00023224"/>
    </source>
</evidence>
<dbReference type="GO" id="GO:0004888">
    <property type="term" value="F:transmembrane signaling receptor activity"/>
    <property type="evidence" value="ECO:0007669"/>
    <property type="project" value="InterPro"/>
</dbReference>
<dbReference type="PROSITE" id="PS50111">
    <property type="entry name" value="CHEMOTAXIS_TRANSDUC_2"/>
    <property type="match status" value="1"/>
</dbReference>
<feature type="domain" description="Methyl-accepting transducer" evidence="4">
    <location>
        <begin position="240"/>
        <end position="480"/>
    </location>
</feature>
<dbReference type="NCBIfam" id="TIGR00229">
    <property type="entry name" value="sensory_box"/>
    <property type="match status" value="2"/>
</dbReference>
<evidence type="ECO:0000256" key="3">
    <source>
        <dbReference type="PROSITE-ProRule" id="PRU00284"/>
    </source>
</evidence>
<feature type="domain" description="PAS" evidence="5">
    <location>
        <begin position="23"/>
        <end position="53"/>
    </location>
</feature>
<dbReference type="Pfam" id="PF00015">
    <property type="entry name" value="MCPsignal"/>
    <property type="match status" value="1"/>
</dbReference>
<evidence type="ECO:0000259" key="5">
    <source>
        <dbReference type="PROSITE" id="PS50112"/>
    </source>
</evidence>
<dbReference type="SUPFAM" id="SSF55785">
    <property type="entry name" value="PYP-like sensor domain (PAS domain)"/>
    <property type="match status" value="2"/>
</dbReference>
<dbReference type="RefSeq" id="WP_127789295.1">
    <property type="nucleotide sequence ID" value="NZ_SACL01000008.1"/>
</dbReference>
<dbReference type="Pfam" id="PF08447">
    <property type="entry name" value="PAS_3"/>
    <property type="match status" value="1"/>
</dbReference>
<dbReference type="PRINTS" id="PR00260">
    <property type="entry name" value="CHEMTRNSDUCR"/>
</dbReference>
<dbReference type="InterPro" id="IPR004090">
    <property type="entry name" value="Chemotax_Me-accpt_rcpt"/>
</dbReference>
<dbReference type="Gene3D" id="3.30.450.20">
    <property type="entry name" value="PAS domain"/>
    <property type="match status" value="2"/>
</dbReference>
<dbReference type="EMBL" id="SACL01000008">
    <property type="protein sequence ID" value="RVT91966.1"/>
    <property type="molecule type" value="Genomic_DNA"/>
</dbReference>
<dbReference type="PROSITE" id="PS50113">
    <property type="entry name" value="PAC"/>
    <property type="match status" value="1"/>
</dbReference>
<dbReference type="InterPro" id="IPR035965">
    <property type="entry name" value="PAS-like_dom_sf"/>
</dbReference>
<evidence type="ECO:0000313" key="7">
    <source>
        <dbReference type="EMBL" id="RVT91966.1"/>
    </source>
</evidence>
<feature type="domain" description="PAC" evidence="6">
    <location>
        <begin position="204"/>
        <end position="256"/>
    </location>
</feature>
<protein>
    <submittedName>
        <fullName evidence="7">Methyl-accepting chemotaxis protein</fullName>
    </submittedName>
</protein>
<evidence type="ECO:0000259" key="4">
    <source>
        <dbReference type="PROSITE" id="PS50111"/>
    </source>
</evidence>
<proteinExistence type="inferred from homology"/>
<dbReference type="InterPro" id="IPR001610">
    <property type="entry name" value="PAC"/>
</dbReference>
<dbReference type="OrthoDB" id="9765776at2"/>
<dbReference type="CDD" id="cd00130">
    <property type="entry name" value="PAS"/>
    <property type="match status" value="2"/>
</dbReference>
<evidence type="ECO:0000313" key="8">
    <source>
        <dbReference type="Proteomes" id="UP000282957"/>
    </source>
</evidence>
<dbReference type="InterPro" id="IPR000014">
    <property type="entry name" value="PAS"/>
</dbReference>
<dbReference type="InterPro" id="IPR004089">
    <property type="entry name" value="MCPsignal_dom"/>
</dbReference>
<dbReference type="SUPFAM" id="SSF58104">
    <property type="entry name" value="Methyl-accepting chemotaxis protein (MCP) signaling domain"/>
    <property type="match status" value="1"/>
</dbReference>
<gene>
    <name evidence="7" type="ORF">EOD42_19690</name>
</gene>
<dbReference type="SMART" id="SM00283">
    <property type="entry name" value="MA"/>
    <property type="match status" value="1"/>
</dbReference>
<dbReference type="SMART" id="SM00086">
    <property type="entry name" value="PAC"/>
    <property type="match status" value="2"/>
</dbReference>